<keyword evidence="2" id="KW-0472">Membrane</keyword>
<evidence type="ECO:0000256" key="1">
    <source>
        <dbReference type="SAM" id="MobiDB-lite"/>
    </source>
</evidence>
<keyword evidence="2" id="KW-0812">Transmembrane</keyword>
<protein>
    <submittedName>
        <fullName evidence="3">Uncharacterized protein</fullName>
    </submittedName>
</protein>
<accession>A0A9X3EZM5</accession>
<proteinExistence type="predicted"/>
<dbReference type="Proteomes" id="UP001150924">
    <property type="component" value="Unassembled WGS sequence"/>
</dbReference>
<keyword evidence="2" id="KW-1133">Transmembrane helix</keyword>
<feature type="transmembrane region" description="Helical" evidence="2">
    <location>
        <begin position="43"/>
        <end position="60"/>
    </location>
</feature>
<reference evidence="3" key="1">
    <citation type="submission" date="2022-11" db="EMBL/GenBank/DDBJ databases">
        <title>Minimal conservation of predation-associated metabolite biosynthetic gene clusters underscores biosynthetic potential of Myxococcota including descriptions for ten novel species: Archangium lansinium sp. nov., Myxococcus landrumus sp. nov., Nannocystis bai.</title>
        <authorList>
            <person name="Ahearne A."/>
            <person name="Stevens C."/>
            <person name="Phillips K."/>
        </authorList>
    </citation>
    <scope>NUCLEOTIDE SEQUENCE</scope>
    <source>
        <strain evidence="3">Na p29</strain>
    </source>
</reference>
<sequence length="128" mass="14658">MPTIWFWNNWDAQRLLLPFVLLFAVPAFLVCDALRMWAGLDTWVSLVPSLLIFCLTMGLVERRVRKRARLRCAPDIAEARPTVTLRAQESEQGERWAKSVRRESRVPPTPRKDGGARSLGEAAERLDL</sequence>
<comment type="caution">
    <text evidence="3">The sequence shown here is derived from an EMBL/GenBank/DDBJ whole genome shotgun (WGS) entry which is preliminary data.</text>
</comment>
<dbReference type="RefSeq" id="WP_267771216.1">
    <property type="nucleotide sequence ID" value="NZ_JAPNKE010000002.1"/>
</dbReference>
<name>A0A9X3EZM5_9BACT</name>
<feature type="region of interest" description="Disordered" evidence="1">
    <location>
        <begin position="83"/>
        <end position="128"/>
    </location>
</feature>
<organism evidence="3 4">
    <name type="scientific">Nannocystis pusilla</name>
    <dbReference type="NCBI Taxonomy" id="889268"/>
    <lineage>
        <taxon>Bacteria</taxon>
        <taxon>Pseudomonadati</taxon>
        <taxon>Myxococcota</taxon>
        <taxon>Polyangia</taxon>
        <taxon>Nannocystales</taxon>
        <taxon>Nannocystaceae</taxon>
        <taxon>Nannocystis</taxon>
    </lineage>
</organism>
<evidence type="ECO:0000313" key="3">
    <source>
        <dbReference type="EMBL" id="MCY1008613.1"/>
    </source>
</evidence>
<evidence type="ECO:0000313" key="4">
    <source>
        <dbReference type="Proteomes" id="UP001150924"/>
    </source>
</evidence>
<feature type="compositionally biased region" description="Basic and acidic residues" evidence="1">
    <location>
        <begin position="88"/>
        <end position="115"/>
    </location>
</feature>
<dbReference type="AlphaFoldDB" id="A0A9X3EZM5"/>
<keyword evidence="4" id="KW-1185">Reference proteome</keyword>
<evidence type="ECO:0000256" key="2">
    <source>
        <dbReference type="SAM" id="Phobius"/>
    </source>
</evidence>
<dbReference type="EMBL" id="JAPNKE010000002">
    <property type="protein sequence ID" value="MCY1008613.1"/>
    <property type="molecule type" value="Genomic_DNA"/>
</dbReference>
<gene>
    <name evidence="3" type="ORF">OV079_24230</name>
</gene>
<feature type="transmembrane region" description="Helical" evidence="2">
    <location>
        <begin position="15"/>
        <end position="37"/>
    </location>
</feature>